<organism evidence="4 5">
    <name type="scientific">Herpetosiphon geysericola</name>
    <dbReference type="NCBI Taxonomy" id="70996"/>
    <lineage>
        <taxon>Bacteria</taxon>
        <taxon>Bacillati</taxon>
        <taxon>Chloroflexota</taxon>
        <taxon>Chloroflexia</taxon>
        <taxon>Herpetosiphonales</taxon>
        <taxon>Herpetosiphonaceae</taxon>
        <taxon>Herpetosiphon</taxon>
    </lineage>
</organism>
<evidence type="ECO:0000259" key="3">
    <source>
        <dbReference type="PROSITE" id="PS50125"/>
    </source>
</evidence>
<dbReference type="Proteomes" id="UP000050277">
    <property type="component" value="Unassembled WGS sequence"/>
</dbReference>
<dbReference type="OrthoDB" id="9806704at2"/>
<dbReference type="Pfam" id="PF05226">
    <property type="entry name" value="CHASE2"/>
    <property type="match status" value="1"/>
</dbReference>
<keyword evidence="2" id="KW-0472">Membrane</keyword>
<sequence length="597" mass="63884">MLRSQQVRRGLWFSATGLACLLALLLSDTWTWRRQLDRSAADLLVRQVASHNPQPAIVIIAIDDQALSNETGFGRLTEWNRSIYAQLLDKIKSARVIVFDLLFTGANPAGDQAFAQALAPLEHPILAVSRENQTKQIIEPAQQLQTGRVVLAHSDIIVDPDGVVRRIQTHYEQPELYPAIALASAQAWWHLPAGLNTELTATTLANGVTIPVNNASFMLNYAGPSQTYPQVSLLAVLNGAVDPALFNDKIVLIGSTAAALGDRYTTPTSPLMDGVEIHANAIGTILNANALREQSPVGRRSILSGLVIALTLIAMIRRPWLLFSAMVIGTSVIVISAVSGLQQQLIRIDLASPLLAIGVTGLVMLLVQNNLQRQDHTQVLDLFAKRTPPSVLNELLKAAERGQLKLGGERREVSVVFMDMRGFTTLAERLPPEAMMQIINTYLDLIAKALIQHGGTLNQYAGDQAMAIFNAPVGQPDHAQRAIRGAMAALSAIVAFNRSAAARALPAQASFGAGINTGIGVVGNVGAQERYDYSVIGDVTNVAARLCGAAPANTIYLGPDTLAEDLGDLQSSIQAIGPLVLKGKETPLDVAAIVVAE</sequence>
<evidence type="ECO:0000256" key="1">
    <source>
        <dbReference type="ARBA" id="ARBA00005381"/>
    </source>
</evidence>
<dbReference type="Gene3D" id="3.30.70.1230">
    <property type="entry name" value="Nucleotide cyclase"/>
    <property type="match status" value="1"/>
</dbReference>
<feature type="transmembrane region" description="Helical" evidence="2">
    <location>
        <begin position="320"/>
        <end position="338"/>
    </location>
</feature>
<dbReference type="EMBL" id="LGKP01000007">
    <property type="protein sequence ID" value="KPL91147.1"/>
    <property type="molecule type" value="Genomic_DNA"/>
</dbReference>
<dbReference type="InterPro" id="IPR007890">
    <property type="entry name" value="CHASE2"/>
</dbReference>
<dbReference type="InterPro" id="IPR001054">
    <property type="entry name" value="A/G_cyclase"/>
</dbReference>
<dbReference type="PROSITE" id="PS51257">
    <property type="entry name" value="PROKAR_LIPOPROTEIN"/>
    <property type="match status" value="1"/>
</dbReference>
<name>A0A0P6Z1Q2_9CHLR</name>
<dbReference type="PROSITE" id="PS50125">
    <property type="entry name" value="GUANYLATE_CYCLASE_2"/>
    <property type="match status" value="1"/>
</dbReference>
<protein>
    <recommendedName>
        <fullName evidence="3">Guanylate cyclase domain-containing protein</fullName>
    </recommendedName>
</protein>
<keyword evidence="2" id="KW-0812">Transmembrane</keyword>
<dbReference type="GO" id="GO:0004016">
    <property type="term" value="F:adenylate cyclase activity"/>
    <property type="evidence" value="ECO:0007669"/>
    <property type="project" value="UniProtKB-ARBA"/>
</dbReference>
<dbReference type="PANTHER" id="PTHR43081">
    <property type="entry name" value="ADENYLATE CYCLASE, TERMINAL-DIFFERENTIATION SPECIFIC-RELATED"/>
    <property type="match status" value="1"/>
</dbReference>
<keyword evidence="5" id="KW-1185">Reference proteome</keyword>
<comment type="caution">
    <text evidence="4">The sequence shown here is derived from an EMBL/GenBank/DDBJ whole genome shotgun (WGS) entry which is preliminary data.</text>
</comment>
<dbReference type="STRING" id="70996.SE18_03095"/>
<keyword evidence="2" id="KW-1133">Transmembrane helix</keyword>
<evidence type="ECO:0000313" key="5">
    <source>
        <dbReference type="Proteomes" id="UP000050277"/>
    </source>
</evidence>
<comment type="similarity">
    <text evidence="1">Belongs to the adenylyl cyclase class-3 family.</text>
</comment>
<dbReference type="GO" id="GO:0009190">
    <property type="term" value="P:cyclic nucleotide biosynthetic process"/>
    <property type="evidence" value="ECO:0007669"/>
    <property type="project" value="InterPro"/>
</dbReference>
<evidence type="ECO:0000313" key="4">
    <source>
        <dbReference type="EMBL" id="KPL91147.1"/>
    </source>
</evidence>
<dbReference type="GO" id="GO:0035556">
    <property type="term" value="P:intracellular signal transduction"/>
    <property type="evidence" value="ECO:0007669"/>
    <property type="project" value="InterPro"/>
</dbReference>
<reference evidence="4 5" key="1">
    <citation type="submission" date="2015-07" db="EMBL/GenBank/DDBJ databases">
        <title>Whole genome sequence of Herpetosiphon geysericola DSM 7119.</title>
        <authorList>
            <person name="Hemp J."/>
            <person name="Ward L.M."/>
            <person name="Pace L.A."/>
            <person name="Fischer W.W."/>
        </authorList>
    </citation>
    <scope>NUCLEOTIDE SEQUENCE [LARGE SCALE GENOMIC DNA]</scope>
    <source>
        <strain evidence="4 5">DSM 7119</strain>
    </source>
</reference>
<dbReference type="SMART" id="SM00044">
    <property type="entry name" value="CYCc"/>
    <property type="match status" value="1"/>
</dbReference>
<feature type="transmembrane region" description="Helical" evidence="2">
    <location>
        <begin position="350"/>
        <end position="367"/>
    </location>
</feature>
<feature type="domain" description="Guanylate cyclase" evidence="3">
    <location>
        <begin position="414"/>
        <end position="547"/>
    </location>
</feature>
<proteinExistence type="inferred from homology"/>
<dbReference type="AlphaFoldDB" id="A0A0P6Z1Q2"/>
<dbReference type="CDD" id="cd07302">
    <property type="entry name" value="CHD"/>
    <property type="match status" value="1"/>
</dbReference>
<gene>
    <name evidence="4" type="ORF">SE18_03095</name>
</gene>
<dbReference type="SMART" id="SM01080">
    <property type="entry name" value="CHASE2"/>
    <property type="match status" value="1"/>
</dbReference>
<dbReference type="RefSeq" id="WP_054532958.1">
    <property type="nucleotide sequence ID" value="NZ_LGKP01000007.1"/>
</dbReference>
<dbReference type="Pfam" id="PF00211">
    <property type="entry name" value="Guanylate_cyc"/>
    <property type="match status" value="1"/>
</dbReference>
<dbReference type="InterPro" id="IPR050697">
    <property type="entry name" value="Adenylyl/Guanylyl_Cyclase_3/4"/>
</dbReference>
<dbReference type="SUPFAM" id="SSF55073">
    <property type="entry name" value="Nucleotide cyclase"/>
    <property type="match status" value="1"/>
</dbReference>
<dbReference type="InterPro" id="IPR029787">
    <property type="entry name" value="Nucleotide_cyclase"/>
</dbReference>
<dbReference type="PANTHER" id="PTHR43081:SF1">
    <property type="entry name" value="ADENYLATE CYCLASE, TERMINAL-DIFFERENTIATION SPECIFIC"/>
    <property type="match status" value="1"/>
</dbReference>
<evidence type="ECO:0000256" key="2">
    <source>
        <dbReference type="SAM" id="Phobius"/>
    </source>
</evidence>
<accession>A0A0P6Z1Q2</accession>